<proteinExistence type="predicted"/>
<evidence type="ECO:0000313" key="3">
    <source>
        <dbReference type="Proteomes" id="UP000033140"/>
    </source>
</evidence>
<feature type="compositionally biased region" description="Low complexity" evidence="1">
    <location>
        <begin position="24"/>
        <end position="37"/>
    </location>
</feature>
<dbReference type="AlphaFoldDB" id="A0A0E9NL13"/>
<name>A0A0E9NL13_SAICN</name>
<organism evidence="2 3">
    <name type="scientific">Saitoella complicata (strain BCRC 22490 / CBS 7301 / JCM 7358 / NBRC 10748 / NRRL Y-17804)</name>
    <dbReference type="NCBI Taxonomy" id="698492"/>
    <lineage>
        <taxon>Eukaryota</taxon>
        <taxon>Fungi</taxon>
        <taxon>Dikarya</taxon>
        <taxon>Ascomycota</taxon>
        <taxon>Taphrinomycotina</taxon>
        <taxon>Taphrinomycotina incertae sedis</taxon>
        <taxon>Saitoella</taxon>
    </lineage>
</organism>
<keyword evidence="3" id="KW-1185">Reference proteome</keyword>
<accession>A0A0E9NL13</accession>
<reference evidence="2 3" key="1">
    <citation type="journal article" date="2011" name="J. Gen. Appl. Microbiol.">
        <title>Draft genome sequencing of the enigmatic yeast Saitoella complicata.</title>
        <authorList>
            <person name="Nishida H."/>
            <person name="Hamamoto M."/>
            <person name="Sugiyama J."/>
        </authorList>
    </citation>
    <scope>NUCLEOTIDE SEQUENCE [LARGE SCALE GENOMIC DNA]</scope>
    <source>
        <strain evidence="2 3">NRRL Y-17804</strain>
    </source>
</reference>
<sequence>MRTFQRGVGWCVIAGPADKRNRTPTHTTQHTQHNTHNPSRFTAMLSMRRAPSLFQGAIRQFRTTAYLRDLNPGDKVTLKLGKNIIPVTVQKRADPTPKSKYPNEPCYLVKFNSGKETIRREATLTKA</sequence>
<gene>
    <name evidence="2" type="ORF">G7K_4612-t1</name>
</gene>
<reference evidence="2 3" key="3">
    <citation type="journal article" date="2015" name="Genome Announc.">
        <title>Draft Genome Sequence of the Archiascomycetous Yeast Saitoella complicata.</title>
        <authorList>
            <person name="Yamauchi K."/>
            <person name="Kondo S."/>
            <person name="Hamamoto M."/>
            <person name="Takahashi Y."/>
            <person name="Ogura Y."/>
            <person name="Hayashi T."/>
            <person name="Nishida H."/>
        </authorList>
    </citation>
    <scope>NUCLEOTIDE SEQUENCE [LARGE SCALE GENOMIC DNA]</scope>
    <source>
        <strain evidence="2 3">NRRL Y-17804</strain>
    </source>
</reference>
<evidence type="ECO:0000256" key="1">
    <source>
        <dbReference type="SAM" id="MobiDB-lite"/>
    </source>
</evidence>
<evidence type="ECO:0000313" key="2">
    <source>
        <dbReference type="EMBL" id="GAO50488.1"/>
    </source>
</evidence>
<reference evidence="2 3" key="2">
    <citation type="journal article" date="2014" name="J. Gen. Appl. Microbiol.">
        <title>The early diverging ascomycetous budding yeast Saitoella complicata has three histone deacetylases belonging to the Clr6, Hos2, and Rpd3 lineages.</title>
        <authorList>
            <person name="Nishida H."/>
            <person name="Matsumoto T."/>
            <person name="Kondo S."/>
            <person name="Hamamoto M."/>
            <person name="Yoshikawa H."/>
        </authorList>
    </citation>
    <scope>NUCLEOTIDE SEQUENCE [LARGE SCALE GENOMIC DNA]</scope>
    <source>
        <strain evidence="2 3">NRRL Y-17804</strain>
    </source>
</reference>
<feature type="region of interest" description="Disordered" evidence="1">
    <location>
        <begin position="16"/>
        <end position="37"/>
    </location>
</feature>
<dbReference type="Proteomes" id="UP000033140">
    <property type="component" value="Unassembled WGS sequence"/>
</dbReference>
<protein>
    <submittedName>
        <fullName evidence="2">Uncharacterized protein</fullName>
    </submittedName>
</protein>
<comment type="caution">
    <text evidence="2">The sequence shown here is derived from an EMBL/GenBank/DDBJ whole genome shotgun (WGS) entry which is preliminary data.</text>
</comment>
<dbReference type="EMBL" id="BACD03000033">
    <property type="protein sequence ID" value="GAO50488.1"/>
    <property type="molecule type" value="Genomic_DNA"/>
</dbReference>